<protein>
    <recommendedName>
        <fullName evidence="3">Carboxypeptidase regulatory-like domain-containing protein</fullName>
    </recommendedName>
</protein>
<comment type="caution">
    <text evidence="1">The sequence shown here is derived from an EMBL/GenBank/DDBJ whole genome shotgun (WGS) entry which is preliminary data.</text>
</comment>
<dbReference type="eggNOG" id="ENOG50313C5">
    <property type="taxonomic scope" value="Bacteria"/>
</dbReference>
<evidence type="ECO:0000313" key="2">
    <source>
        <dbReference type="Proteomes" id="UP000029629"/>
    </source>
</evidence>
<accession>A0A095Z8D9</accession>
<evidence type="ECO:0000313" key="1">
    <source>
        <dbReference type="EMBL" id="KGF31000.1"/>
    </source>
</evidence>
<gene>
    <name evidence="1" type="ORF">HMPREF2130_05215</name>
</gene>
<proteinExistence type="predicted"/>
<evidence type="ECO:0008006" key="3">
    <source>
        <dbReference type="Google" id="ProtNLM"/>
    </source>
</evidence>
<sequence length="213" mass="24247">MRTVWAIFCKINISLETISTALIWRIKFMINLRNPKFLSLAALCLLTACSSTKQLGSIDHGVRKQVPRLAFNPADIRQGSNYTQLVGRAFISDYKNYGERTGALIDVILNPVSASSTQWFEEVCRRGNVLSGPVSEAYRSRIRTVKTNQYGQFVFTDVPRGDYYLSARMYWLDTKPFTGPVQYGGLVAKKISLRDSIETIDLHDKDRCQAYYH</sequence>
<dbReference type="Proteomes" id="UP000029629">
    <property type="component" value="Unassembled WGS sequence"/>
</dbReference>
<dbReference type="EMBL" id="JRNI01000018">
    <property type="protein sequence ID" value="KGF31000.1"/>
    <property type="molecule type" value="Genomic_DNA"/>
</dbReference>
<dbReference type="SUPFAM" id="SSF117074">
    <property type="entry name" value="Hypothetical protein PA1324"/>
    <property type="match status" value="1"/>
</dbReference>
<dbReference type="AlphaFoldDB" id="A0A095Z8D9"/>
<name>A0A095Z8D9_9BURK</name>
<dbReference type="OrthoDB" id="8690356at2"/>
<dbReference type="RefSeq" id="WP_036558766.1">
    <property type="nucleotide sequence ID" value="NZ_JRNI01000018.1"/>
</dbReference>
<organism evidence="1 2">
    <name type="scientific">Oligella urethralis DNF00040</name>
    <dbReference type="NCBI Taxonomy" id="1401065"/>
    <lineage>
        <taxon>Bacteria</taxon>
        <taxon>Pseudomonadati</taxon>
        <taxon>Pseudomonadota</taxon>
        <taxon>Betaproteobacteria</taxon>
        <taxon>Burkholderiales</taxon>
        <taxon>Alcaligenaceae</taxon>
        <taxon>Oligella</taxon>
    </lineage>
</organism>
<keyword evidence="2" id="KW-1185">Reference proteome</keyword>
<reference evidence="1 2" key="1">
    <citation type="submission" date="2014-07" db="EMBL/GenBank/DDBJ databases">
        <authorList>
            <person name="McCorrison J."/>
            <person name="Sanka R."/>
            <person name="Torralba M."/>
            <person name="Gillis M."/>
            <person name="Haft D.H."/>
            <person name="Methe B."/>
            <person name="Sutton G."/>
            <person name="Nelson K.E."/>
        </authorList>
    </citation>
    <scope>NUCLEOTIDE SEQUENCE [LARGE SCALE GENOMIC DNA]</scope>
    <source>
        <strain evidence="1 2">DNF00040</strain>
    </source>
</reference>